<evidence type="ECO:0000256" key="3">
    <source>
        <dbReference type="ARBA" id="ARBA00023125"/>
    </source>
</evidence>
<evidence type="ECO:0000313" key="7">
    <source>
        <dbReference type="EMBL" id="KGN51497.1"/>
    </source>
</evidence>
<reference evidence="7 8" key="2">
    <citation type="journal article" date="2009" name="PLoS ONE">
        <title>An integrated genetic and cytogenetic map of the cucumber genome.</title>
        <authorList>
            <person name="Ren Y."/>
            <person name="Zhang Z."/>
            <person name="Liu J."/>
            <person name="Staub J.E."/>
            <person name="Han Y."/>
            <person name="Cheng Z."/>
            <person name="Li X."/>
            <person name="Lu J."/>
            <person name="Miao H."/>
            <person name="Kang H."/>
            <person name="Xie B."/>
            <person name="Gu X."/>
            <person name="Wang X."/>
            <person name="Du Y."/>
            <person name="Jin W."/>
            <person name="Huang S."/>
        </authorList>
    </citation>
    <scope>NUCLEOTIDE SEQUENCE [LARGE SCALE GENOMIC DNA]</scope>
    <source>
        <strain evidence="8">cv. 9930</strain>
    </source>
</reference>
<name>A0A0A0KSY8_CUCSA</name>
<evidence type="ECO:0000313" key="8">
    <source>
        <dbReference type="Proteomes" id="UP000029981"/>
    </source>
</evidence>
<sequence length="276" mass="32146">MTMDTTVHGGLRICHLHSHLNNIYIPRKRRGSSSGAGKEQQYITETELPLSMVEAASILIELANSVPVPDVQRQKFNKTANSVPDVERQKLNKTHKRKNPPIPTEASTSKTKKQRKKNVNKREHPPMPVTMRDRILEMGGYEIRLVIQKELTDTDLNKNHGRFSMNTKLLSFDFATEEESKLLSEQENKNKKGINVMILDDALEERILCLKKWKIGSGEVYCLMTQWNLMVEKRGFKSGEEIQVWSFRKDDEYEAHRLCFALEKFIFQIHKFKFYH</sequence>
<evidence type="ECO:0008006" key="9">
    <source>
        <dbReference type="Google" id="ProtNLM"/>
    </source>
</evidence>
<feature type="region of interest" description="Disordered" evidence="6">
    <location>
        <begin position="75"/>
        <end position="127"/>
    </location>
</feature>
<keyword evidence="8" id="KW-1185">Reference proteome</keyword>
<keyword evidence="2" id="KW-0805">Transcription regulation</keyword>
<dbReference type="PANTHER" id="PTHR31541">
    <property type="entry name" value="B3 DOMAIN PLANT PROTEIN-RELATED"/>
    <property type="match status" value="1"/>
</dbReference>
<keyword evidence="4" id="KW-0804">Transcription</keyword>
<dbReference type="EMBL" id="CM002926">
    <property type="protein sequence ID" value="KGN51497.1"/>
    <property type="molecule type" value="Genomic_DNA"/>
</dbReference>
<reference evidence="7 8" key="3">
    <citation type="journal article" date="2010" name="BMC Genomics">
        <title>Transcriptome sequencing and comparative analysis of cucumber flowers with different sex types.</title>
        <authorList>
            <person name="Guo S."/>
            <person name="Zheng Y."/>
            <person name="Joung J.G."/>
            <person name="Liu S."/>
            <person name="Zhang Z."/>
            <person name="Crasta O.R."/>
            <person name="Sobral B.W."/>
            <person name="Xu Y."/>
            <person name="Huang S."/>
            <person name="Fei Z."/>
        </authorList>
    </citation>
    <scope>NUCLEOTIDE SEQUENCE [LARGE SCALE GENOMIC DNA]</scope>
    <source>
        <strain evidence="8">cv. 9930</strain>
    </source>
</reference>
<dbReference type="Gene3D" id="2.40.330.10">
    <property type="entry name" value="DNA-binding pseudobarrel domain"/>
    <property type="match status" value="1"/>
</dbReference>
<evidence type="ECO:0000256" key="2">
    <source>
        <dbReference type="ARBA" id="ARBA00023015"/>
    </source>
</evidence>
<dbReference type="STRING" id="3659.A0A0A0KSY8"/>
<accession>A0A0A0KSY8</accession>
<dbReference type="AlphaFoldDB" id="A0A0A0KSY8"/>
<dbReference type="Pfam" id="PF03754">
    <property type="entry name" value="At2g31720-like"/>
    <property type="match status" value="1"/>
</dbReference>
<evidence type="ECO:0000256" key="5">
    <source>
        <dbReference type="ARBA" id="ARBA00023242"/>
    </source>
</evidence>
<comment type="subcellular location">
    <subcellularLocation>
        <location evidence="1">Nucleus</location>
    </subcellularLocation>
</comment>
<gene>
    <name evidence="7" type="ORF">Csa_5G570420</name>
</gene>
<dbReference type="Proteomes" id="UP000029981">
    <property type="component" value="Chromosome 5"/>
</dbReference>
<dbReference type="InterPro" id="IPR015300">
    <property type="entry name" value="DNA-bd_pseudobarrel_sf"/>
</dbReference>
<dbReference type="GO" id="GO:0003677">
    <property type="term" value="F:DNA binding"/>
    <property type="evidence" value="ECO:0007669"/>
    <property type="project" value="UniProtKB-KW"/>
</dbReference>
<reference evidence="7 8" key="4">
    <citation type="journal article" date="2011" name="BMC Genomics">
        <title>RNA-Seq improves annotation of protein-coding genes in the cucumber genome.</title>
        <authorList>
            <person name="Li Z."/>
            <person name="Zhang Z."/>
            <person name="Yan P."/>
            <person name="Huang S."/>
            <person name="Fei Z."/>
            <person name="Lin K."/>
        </authorList>
    </citation>
    <scope>NUCLEOTIDE SEQUENCE [LARGE SCALE GENOMIC DNA]</scope>
    <source>
        <strain evidence="8">cv. 9930</strain>
    </source>
</reference>
<dbReference type="GO" id="GO:0005634">
    <property type="term" value="C:nucleus"/>
    <property type="evidence" value="ECO:0007669"/>
    <property type="project" value="UniProtKB-SubCell"/>
</dbReference>
<protein>
    <recommendedName>
        <fullName evidence="9">TF-B3 domain-containing protein</fullName>
    </recommendedName>
</protein>
<dbReference type="OMA" id="KSEEMCS"/>
<keyword evidence="3" id="KW-0238">DNA-binding</keyword>
<dbReference type="PANTHER" id="PTHR31541:SF60">
    <property type="entry name" value="TF-B3 DOMAIN-CONTAINING PROTEIN"/>
    <property type="match status" value="1"/>
</dbReference>
<keyword evidence="5" id="KW-0539">Nucleus</keyword>
<proteinExistence type="predicted"/>
<dbReference type="InterPro" id="IPR005508">
    <property type="entry name" value="At2g31720-like"/>
</dbReference>
<reference evidence="7 8" key="1">
    <citation type="journal article" date="2009" name="Nat. Genet.">
        <title>The genome of the cucumber, Cucumis sativus L.</title>
        <authorList>
            <person name="Huang S."/>
            <person name="Li R."/>
            <person name="Zhang Z."/>
            <person name="Li L."/>
            <person name="Gu X."/>
            <person name="Fan W."/>
            <person name="Lucas W.J."/>
            <person name="Wang X."/>
            <person name="Xie B."/>
            <person name="Ni P."/>
            <person name="Ren Y."/>
            <person name="Zhu H."/>
            <person name="Li J."/>
            <person name="Lin K."/>
            <person name="Jin W."/>
            <person name="Fei Z."/>
            <person name="Li G."/>
            <person name="Staub J."/>
            <person name="Kilian A."/>
            <person name="van der Vossen E.A."/>
            <person name="Wu Y."/>
            <person name="Guo J."/>
            <person name="He J."/>
            <person name="Jia Z."/>
            <person name="Ren Y."/>
            <person name="Tian G."/>
            <person name="Lu Y."/>
            <person name="Ruan J."/>
            <person name="Qian W."/>
            <person name="Wang M."/>
            <person name="Huang Q."/>
            <person name="Li B."/>
            <person name="Xuan Z."/>
            <person name="Cao J."/>
            <person name="Asan"/>
            <person name="Wu Z."/>
            <person name="Zhang J."/>
            <person name="Cai Q."/>
            <person name="Bai Y."/>
            <person name="Zhao B."/>
            <person name="Han Y."/>
            <person name="Li Y."/>
            <person name="Li X."/>
            <person name="Wang S."/>
            <person name="Shi Q."/>
            <person name="Liu S."/>
            <person name="Cho W.K."/>
            <person name="Kim J.Y."/>
            <person name="Xu Y."/>
            <person name="Heller-Uszynska K."/>
            <person name="Miao H."/>
            <person name="Cheng Z."/>
            <person name="Zhang S."/>
            <person name="Wu J."/>
            <person name="Yang Y."/>
            <person name="Kang H."/>
            <person name="Li M."/>
            <person name="Liang H."/>
            <person name="Ren X."/>
            <person name="Shi Z."/>
            <person name="Wen M."/>
            <person name="Jian M."/>
            <person name="Yang H."/>
            <person name="Zhang G."/>
            <person name="Yang Z."/>
            <person name="Chen R."/>
            <person name="Liu S."/>
            <person name="Li J."/>
            <person name="Ma L."/>
            <person name="Liu H."/>
            <person name="Zhou Y."/>
            <person name="Zhao J."/>
            <person name="Fang X."/>
            <person name="Li G."/>
            <person name="Fang L."/>
            <person name="Li Y."/>
            <person name="Liu D."/>
            <person name="Zheng H."/>
            <person name="Zhang Y."/>
            <person name="Qin N."/>
            <person name="Li Z."/>
            <person name="Yang G."/>
            <person name="Yang S."/>
            <person name="Bolund L."/>
            <person name="Kristiansen K."/>
            <person name="Zheng H."/>
            <person name="Li S."/>
            <person name="Zhang X."/>
            <person name="Yang H."/>
            <person name="Wang J."/>
            <person name="Sun R."/>
            <person name="Zhang B."/>
            <person name="Jiang S."/>
            <person name="Wang J."/>
            <person name="Du Y."/>
            <person name="Li S."/>
        </authorList>
    </citation>
    <scope>NUCLEOTIDE SEQUENCE [LARGE SCALE GENOMIC DNA]</scope>
    <source>
        <strain evidence="8">cv. 9930</strain>
    </source>
</reference>
<evidence type="ECO:0000256" key="6">
    <source>
        <dbReference type="SAM" id="MobiDB-lite"/>
    </source>
</evidence>
<evidence type="ECO:0000256" key="1">
    <source>
        <dbReference type="ARBA" id="ARBA00004123"/>
    </source>
</evidence>
<feature type="compositionally biased region" description="Basic residues" evidence="6">
    <location>
        <begin position="110"/>
        <end position="119"/>
    </location>
</feature>
<evidence type="ECO:0000256" key="4">
    <source>
        <dbReference type="ARBA" id="ARBA00023163"/>
    </source>
</evidence>
<organism evidence="7 8">
    <name type="scientific">Cucumis sativus</name>
    <name type="common">Cucumber</name>
    <dbReference type="NCBI Taxonomy" id="3659"/>
    <lineage>
        <taxon>Eukaryota</taxon>
        <taxon>Viridiplantae</taxon>
        <taxon>Streptophyta</taxon>
        <taxon>Embryophyta</taxon>
        <taxon>Tracheophyta</taxon>
        <taxon>Spermatophyta</taxon>
        <taxon>Magnoliopsida</taxon>
        <taxon>eudicotyledons</taxon>
        <taxon>Gunneridae</taxon>
        <taxon>Pentapetalae</taxon>
        <taxon>rosids</taxon>
        <taxon>fabids</taxon>
        <taxon>Cucurbitales</taxon>
        <taxon>Cucurbitaceae</taxon>
        <taxon>Benincaseae</taxon>
        <taxon>Cucumis</taxon>
    </lineage>
</organism>
<dbReference type="Gramene" id="KGN51497">
    <property type="protein sequence ID" value="KGN51497"/>
    <property type="gene ID" value="Csa_5G570420"/>
</dbReference>